<comment type="caution">
    <text evidence="1">The sequence shown here is derived from an EMBL/GenBank/DDBJ whole genome shotgun (WGS) entry which is preliminary data.</text>
</comment>
<gene>
    <name evidence="1" type="ORF">L3X38_023789</name>
</gene>
<keyword evidence="2" id="KW-1185">Reference proteome</keyword>
<accession>A0AAD4W0H2</accession>
<reference evidence="1 2" key="1">
    <citation type="journal article" date="2022" name="G3 (Bethesda)">
        <title>Whole-genome sequence and methylome profiling of the almond [Prunus dulcis (Mill.) D.A. Webb] cultivar 'Nonpareil'.</title>
        <authorList>
            <person name="D'Amico-Willman K.M."/>
            <person name="Ouma W.Z."/>
            <person name="Meulia T."/>
            <person name="Sideli G.M."/>
            <person name="Gradziel T.M."/>
            <person name="Fresnedo-Ramirez J."/>
        </authorList>
    </citation>
    <scope>NUCLEOTIDE SEQUENCE [LARGE SCALE GENOMIC DNA]</scope>
    <source>
        <strain evidence="1">Clone GOH B32 T37-40</strain>
    </source>
</reference>
<dbReference type="AlphaFoldDB" id="A0AAD4W0H2"/>
<dbReference type="EMBL" id="JAJFAZ020000004">
    <property type="protein sequence ID" value="KAI5333657.1"/>
    <property type="molecule type" value="Genomic_DNA"/>
</dbReference>
<sequence length="81" mass="9096">MPLRNLRDSCKIPYGRLNRQGVPKAPADCLLEANFTDDVVADLGHGLSLSRHLWEYGLPLNCSFPFYFDLFGPVCSHGFIL</sequence>
<evidence type="ECO:0000313" key="2">
    <source>
        <dbReference type="Proteomes" id="UP001054821"/>
    </source>
</evidence>
<dbReference type="Proteomes" id="UP001054821">
    <property type="component" value="Chromosome 4"/>
</dbReference>
<organism evidence="1 2">
    <name type="scientific">Prunus dulcis</name>
    <name type="common">Almond</name>
    <name type="synonym">Amygdalus dulcis</name>
    <dbReference type="NCBI Taxonomy" id="3755"/>
    <lineage>
        <taxon>Eukaryota</taxon>
        <taxon>Viridiplantae</taxon>
        <taxon>Streptophyta</taxon>
        <taxon>Embryophyta</taxon>
        <taxon>Tracheophyta</taxon>
        <taxon>Spermatophyta</taxon>
        <taxon>Magnoliopsida</taxon>
        <taxon>eudicotyledons</taxon>
        <taxon>Gunneridae</taxon>
        <taxon>Pentapetalae</taxon>
        <taxon>rosids</taxon>
        <taxon>fabids</taxon>
        <taxon>Rosales</taxon>
        <taxon>Rosaceae</taxon>
        <taxon>Amygdaloideae</taxon>
        <taxon>Amygdaleae</taxon>
        <taxon>Prunus</taxon>
    </lineage>
</organism>
<protein>
    <submittedName>
        <fullName evidence="1">Uncharacterized protein</fullName>
    </submittedName>
</protein>
<name>A0AAD4W0H2_PRUDU</name>
<proteinExistence type="predicted"/>
<evidence type="ECO:0000313" key="1">
    <source>
        <dbReference type="EMBL" id="KAI5333657.1"/>
    </source>
</evidence>